<sequence length="135" mass="15826">MEVSTRRMRNLEPARPLRRLNSHQVVTQVVAEPLENPRERPVNTIRVEHFNETLKLNSQRKAPEKPERISYSRNFLIKLANAPMAKKKPDFLPDHPVVLDKVREPDTHQLVGNNCAKVDMYCHLNNDSFRCWSFN</sequence>
<dbReference type="GO" id="GO:0005737">
    <property type="term" value="C:cytoplasm"/>
    <property type="evidence" value="ECO:0007669"/>
    <property type="project" value="TreeGrafter"/>
</dbReference>
<dbReference type="AlphaFoldDB" id="A0AA88SX63"/>
<proteinExistence type="predicted"/>
<evidence type="ECO:0000313" key="1">
    <source>
        <dbReference type="EMBL" id="KAK2855002.1"/>
    </source>
</evidence>
<comment type="caution">
    <text evidence="1">The sequence shown here is derived from an EMBL/GenBank/DDBJ whole genome shotgun (WGS) entry which is preliminary data.</text>
</comment>
<dbReference type="EMBL" id="JAVHJS010000006">
    <property type="protein sequence ID" value="KAK2855002.1"/>
    <property type="molecule type" value="Genomic_DNA"/>
</dbReference>
<dbReference type="GO" id="GO:0008190">
    <property type="term" value="F:eukaryotic initiation factor 4E binding"/>
    <property type="evidence" value="ECO:0007669"/>
    <property type="project" value="TreeGrafter"/>
</dbReference>
<name>A0AA88SX63_TACVA</name>
<reference evidence="1" key="1">
    <citation type="submission" date="2023-08" db="EMBL/GenBank/DDBJ databases">
        <title>Pelteobagrus vachellii genome.</title>
        <authorList>
            <person name="Liu H."/>
        </authorList>
    </citation>
    <scope>NUCLEOTIDE SEQUENCE</scope>
    <source>
        <strain evidence="1">PRFRI_2022a</strain>
        <tissue evidence="1">Muscle</tissue>
    </source>
</reference>
<accession>A0AA88SX63</accession>
<protein>
    <submittedName>
        <fullName evidence="1">Uncharacterized protein</fullName>
    </submittedName>
</protein>
<keyword evidence="2" id="KW-1185">Reference proteome</keyword>
<dbReference type="GO" id="GO:0045947">
    <property type="term" value="P:negative regulation of translational initiation"/>
    <property type="evidence" value="ECO:0007669"/>
    <property type="project" value="TreeGrafter"/>
</dbReference>
<evidence type="ECO:0000313" key="2">
    <source>
        <dbReference type="Proteomes" id="UP001187315"/>
    </source>
</evidence>
<gene>
    <name evidence="1" type="ORF">Q7C36_006871</name>
</gene>
<dbReference type="Proteomes" id="UP001187315">
    <property type="component" value="Unassembled WGS sequence"/>
</dbReference>
<organism evidence="1 2">
    <name type="scientific">Tachysurus vachellii</name>
    <name type="common">Darkbarbel catfish</name>
    <name type="synonym">Pelteobagrus vachellii</name>
    <dbReference type="NCBI Taxonomy" id="175792"/>
    <lineage>
        <taxon>Eukaryota</taxon>
        <taxon>Metazoa</taxon>
        <taxon>Chordata</taxon>
        <taxon>Craniata</taxon>
        <taxon>Vertebrata</taxon>
        <taxon>Euteleostomi</taxon>
        <taxon>Actinopterygii</taxon>
        <taxon>Neopterygii</taxon>
        <taxon>Teleostei</taxon>
        <taxon>Ostariophysi</taxon>
        <taxon>Siluriformes</taxon>
        <taxon>Bagridae</taxon>
        <taxon>Tachysurus</taxon>
    </lineage>
</organism>
<dbReference type="PANTHER" id="PTHR12669:SF15">
    <property type="entry name" value="CHROMOSOME 8 OPEN READING FRAME 88"/>
    <property type="match status" value="1"/>
</dbReference>
<dbReference type="PANTHER" id="PTHR12669">
    <property type="entry name" value="EUKARYOTIC TRANSLATION INITIATION FACTOR 4E-BINDING PROTEIN"/>
    <property type="match status" value="1"/>
</dbReference>